<dbReference type="InterPro" id="IPR011990">
    <property type="entry name" value="TPR-like_helical_dom_sf"/>
</dbReference>
<evidence type="ECO:0008006" key="3">
    <source>
        <dbReference type="Google" id="ProtNLM"/>
    </source>
</evidence>
<organism evidence="1 2">
    <name type="scientific">Roseateles saccharophilus</name>
    <name type="common">Pseudomonas saccharophila</name>
    <dbReference type="NCBI Taxonomy" id="304"/>
    <lineage>
        <taxon>Bacteria</taxon>
        <taxon>Pseudomonadati</taxon>
        <taxon>Pseudomonadota</taxon>
        <taxon>Betaproteobacteria</taxon>
        <taxon>Burkholderiales</taxon>
        <taxon>Sphaerotilaceae</taxon>
        <taxon>Roseateles</taxon>
    </lineage>
</organism>
<proteinExistence type="predicted"/>
<reference evidence="1 2" key="1">
    <citation type="submission" date="2019-03" db="EMBL/GenBank/DDBJ databases">
        <title>Genomic Encyclopedia of Type Strains, Phase IV (KMG-IV): sequencing the most valuable type-strain genomes for metagenomic binning, comparative biology and taxonomic classification.</title>
        <authorList>
            <person name="Goeker M."/>
        </authorList>
    </citation>
    <scope>NUCLEOTIDE SEQUENCE [LARGE SCALE GENOMIC DNA]</scope>
    <source>
        <strain evidence="1 2">DSM 654</strain>
    </source>
</reference>
<evidence type="ECO:0000313" key="2">
    <source>
        <dbReference type="Proteomes" id="UP000295110"/>
    </source>
</evidence>
<dbReference type="RefSeq" id="WP_132576396.1">
    <property type="nucleotide sequence ID" value="NZ_CBCSGL010000067.1"/>
</dbReference>
<name>A0A4R3UBS5_ROSSA</name>
<protein>
    <recommendedName>
        <fullName evidence="3">DUF1570 domain-containing protein</fullName>
    </recommendedName>
</protein>
<keyword evidence="2" id="KW-1185">Reference proteome</keyword>
<evidence type="ECO:0000313" key="1">
    <source>
        <dbReference type="EMBL" id="TCU86120.1"/>
    </source>
</evidence>
<dbReference type="OrthoDB" id="5523615at2"/>
<comment type="caution">
    <text evidence="1">The sequence shown here is derived from an EMBL/GenBank/DDBJ whole genome shotgun (WGS) entry which is preliminary data.</text>
</comment>
<dbReference type="Proteomes" id="UP000295110">
    <property type="component" value="Unassembled WGS sequence"/>
</dbReference>
<dbReference type="Gene3D" id="1.25.40.10">
    <property type="entry name" value="Tetratricopeptide repeat domain"/>
    <property type="match status" value="1"/>
</dbReference>
<sequence length="512" mass="56350">MMRHRDWMAALVAGLLAWGSPAWSASWLLAESEHFRLLAQTSRRMAETRLQDLERLHEAMLMTLGGGQGLARPPFPMVLSDDTELIGRIQPYLRGRRLEGLFVSGTDGAQAFAVNEPRAEDFTGQVLFHEYAHRMMAQYARMAYPAWYVEGFAEYFGATCISRDAIEIGAFNPSAGILARRSWLQPEKLLKPSFQSTGDKNVDDSNLGVFYAQSWLLTHYVLSKTERVERFNEYFRRVAAGEDALAALEPATGIEPNRLNSELRRHLDNVYAAQIPAGAPAAVRVTELPVEQAEAEFDGMIIATHPEAAHGKAVLTRLQERVKKAGGERAPDSMRWALAYAEIRYGEADKALQILAPWAQQAAPPFEANRLLGWAWQAQAAQATGVDRSEALEQARASLMAAYKQRRNDAPTLYQLARVLGVKGLSPSMINAADAASVLEPQIGPYVHFAVWAHLQSGNRDKALRGLQSLASNPHGGEGTERARAALQALQSNQDAATVLELLNGSLKPATP</sequence>
<dbReference type="AlphaFoldDB" id="A0A4R3UBS5"/>
<accession>A0A4R3UBS5</accession>
<dbReference type="EMBL" id="SMBU01000047">
    <property type="protein sequence ID" value="TCU86120.1"/>
    <property type="molecule type" value="Genomic_DNA"/>
</dbReference>
<gene>
    <name evidence="1" type="ORF">EV671_104724</name>
</gene>